<sequence>MLNQKSRRDFLKNASKASVVVAAGGIAIAGCSSNSKNSVANGVLQGHSKKKEILYRDTKNWNSYYASAK</sequence>
<dbReference type="NCBIfam" id="TIGR01409">
    <property type="entry name" value="TAT_signal_seq"/>
    <property type="match status" value="1"/>
</dbReference>
<accession>A0A3D8IU20</accession>
<dbReference type="AlphaFoldDB" id="A0A3D8IU20"/>
<dbReference type="PROSITE" id="PS51257">
    <property type="entry name" value="PROKAR_LIPOPROTEIN"/>
    <property type="match status" value="1"/>
</dbReference>
<protein>
    <recommendedName>
        <fullName evidence="4">Twin-arginine translocation signal domain-containing protein</fullName>
    </recommendedName>
</protein>
<evidence type="ECO:0000313" key="3">
    <source>
        <dbReference type="Proteomes" id="UP000257067"/>
    </source>
</evidence>
<keyword evidence="1" id="KW-0500">Molybdenum</keyword>
<proteinExistence type="predicted"/>
<dbReference type="OrthoDB" id="5373165at2"/>
<name>A0A3D8IU20_9HELI</name>
<comment type="caution">
    <text evidence="2">The sequence shown here is derived from an EMBL/GenBank/DDBJ whole genome shotgun (WGS) entry which is preliminary data.</text>
</comment>
<dbReference type="EMBL" id="NXLU01000012">
    <property type="protein sequence ID" value="RDU68144.1"/>
    <property type="molecule type" value="Genomic_DNA"/>
</dbReference>
<dbReference type="Proteomes" id="UP000257067">
    <property type="component" value="Unassembled WGS sequence"/>
</dbReference>
<evidence type="ECO:0000313" key="2">
    <source>
        <dbReference type="EMBL" id="RDU68144.1"/>
    </source>
</evidence>
<gene>
    <name evidence="2" type="ORF">CQA62_06555</name>
</gene>
<keyword evidence="3" id="KW-1185">Reference proteome</keyword>
<reference evidence="2 3" key="1">
    <citation type="submission" date="2018-04" db="EMBL/GenBank/DDBJ databases">
        <title>Novel Campyloabacter and Helicobacter Species and Strains.</title>
        <authorList>
            <person name="Mannion A.J."/>
            <person name="Shen Z."/>
            <person name="Fox J.G."/>
        </authorList>
    </citation>
    <scope>NUCLEOTIDE SEQUENCE [LARGE SCALE GENOMIC DNA]</scope>
    <source>
        <strain evidence="2 3">ATCC 700242</strain>
    </source>
</reference>
<dbReference type="InterPro" id="IPR019546">
    <property type="entry name" value="TAT_signal_bac_arc"/>
</dbReference>
<evidence type="ECO:0000256" key="1">
    <source>
        <dbReference type="ARBA" id="ARBA00022505"/>
    </source>
</evidence>
<dbReference type="PROSITE" id="PS51318">
    <property type="entry name" value="TAT"/>
    <property type="match status" value="1"/>
</dbReference>
<evidence type="ECO:0008006" key="4">
    <source>
        <dbReference type="Google" id="ProtNLM"/>
    </source>
</evidence>
<organism evidence="2 3">
    <name type="scientific">Helicobacter cholecystus</name>
    <dbReference type="NCBI Taxonomy" id="45498"/>
    <lineage>
        <taxon>Bacteria</taxon>
        <taxon>Pseudomonadati</taxon>
        <taxon>Campylobacterota</taxon>
        <taxon>Epsilonproteobacteria</taxon>
        <taxon>Campylobacterales</taxon>
        <taxon>Helicobacteraceae</taxon>
        <taxon>Helicobacter</taxon>
    </lineage>
</organism>
<dbReference type="InterPro" id="IPR006311">
    <property type="entry name" value="TAT_signal"/>
</dbReference>